<dbReference type="EMBL" id="RBZV01000008">
    <property type="protein sequence ID" value="RKP46009.1"/>
    <property type="molecule type" value="Genomic_DNA"/>
</dbReference>
<accession>A0A494XCY3</accession>
<feature type="transmembrane region" description="Helical" evidence="1">
    <location>
        <begin position="45"/>
        <end position="66"/>
    </location>
</feature>
<keyword evidence="3" id="KW-1185">Reference proteome</keyword>
<proteinExistence type="predicted"/>
<feature type="transmembrane region" description="Helical" evidence="1">
    <location>
        <begin position="6"/>
        <end position="25"/>
    </location>
</feature>
<protein>
    <submittedName>
        <fullName evidence="2">Uncharacterized protein</fullName>
    </submittedName>
</protein>
<dbReference type="OrthoDB" id="6712406at2"/>
<keyword evidence="1" id="KW-1133">Transmembrane helix</keyword>
<name>A0A494XCY3_9BURK</name>
<keyword evidence="1" id="KW-0812">Transmembrane</keyword>
<feature type="transmembrane region" description="Helical" evidence="1">
    <location>
        <begin position="86"/>
        <end position="110"/>
    </location>
</feature>
<comment type="caution">
    <text evidence="2">The sequence shown here is derived from an EMBL/GenBank/DDBJ whole genome shotgun (WGS) entry which is preliminary data.</text>
</comment>
<dbReference type="AlphaFoldDB" id="A0A494XCY3"/>
<reference evidence="2 3" key="1">
    <citation type="submission" date="2018-10" db="EMBL/GenBank/DDBJ databases">
        <title>Paraburkholderia sp. 7MK8-2, isolated from soil.</title>
        <authorList>
            <person name="Gao Z.-H."/>
            <person name="Qiu L.-H."/>
        </authorList>
    </citation>
    <scope>NUCLEOTIDE SEQUENCE [LARGE SCALE GENOMIC DNA]</scope>
    <source>
        <strain evidence="2 3">7MK8-2</strain>
    </source>
</reference>
<evidence type="ECO:0000256" key="1">
    <source>
        <dbReference type="SAM" id="Phobius"/>
    </source>
</evidence>
<organism evidence="2 3">
    <name type="scientific">Trinickia fusca</name>
    <dbReference type="NCBI Taxonomy" id="2419777"/>
    <lineage>
        <taxon>Bacteria</taxon>
        <taxon>Pseudomonadati</taxon>
        <taxon>Pseudomonadota</taxon>
        <taxon>Betaproteobacteria</taxon>
        <taxon>Burkholderiales</taxon>
        <taxon>Burkholderiaceae</taxon>
        <taxon>Trinickia</taxon>
    </lineage>
</organism>
<gene>
    <name evidence="2" type="ORF">D7S89_18720</name>
</gene>
<evidence type="ECO:0000313" key="2">
    <source>
        <dbReference type="EMBL" id="RKP46009.1"/>
    </source>
</evidence>
<sequence>MSIALLLAFRFASPALVGLVVTRYLREVTMRLLTDICGTTDRAEFWVRVSAVLMVIAPLALVLLAARSPLTCLANDIVCQELVLRQTLVSTLIGAIVAVGSVAGVVSRYIPREPISRRAQEAAA</sequence>
<dbReference type="Proteomes" id="UP000280434">
    <property type="component" value="Unassembled WGS sequence"/>
</dbReference>
<evidence type="ECO:0000313" key="3">
    <source>
        <dbReference type="Proteomes" id="UP000280434"/>
    </source>
</evidence>
<keyword evidence="1" id="KW-0472">Membrane</keyword>
<dbReference type="RefSeq" id="WP_121279732.1">
    <property type="nucleotide sequence ID" value="NZ_RBZV01000008.1"/>
</dbReference>